<keyword evidence="2" id="KW-0255">Endonuclease</keyword>
<dbReference type="InterPro" id="IPR036388">
    <property type="entry name" value="WH-like_DNA-bd_sf"/>
</dbReference>
<name>A0A8S5U9E2_9CAUD</name>
<keyword evidence="2" id="KW-0378">Hydrolase</keyword>
<dbReference type="Gene3D" id="3.90.75.20">
    <property type="match status" value="1"/>
</dbReference>
<dbReference type="SMART" id="SM00497">
    <property type="entry name" value="IENR1"/>
    <property type="match status" value="1"/>
</dbReference>
<evidence type="ECO:0000259" key="1">
    <source>
        <dbReference type="SMART" id="SM00507"/>
    </source>
</evidence>
<dbReference type="Pfam" id="PF13392">
    <property type="entry name" value="HNH_3"/>
    <property type="match status" value="1"/>
</dbReference>
<dbReference type="EMBL" id="BK016045">
    <property type="protein sequence ID" value="DAF91105.1"/>
    <property type="molecule type" value="Genomic_DNA"/>
</dbReference>
<proteinExistence type="predicted"/>
<evidence type="ECO:0000313" key="2">
    <source>
        <dbReference type="EMBL" id="DAF91105.1"/>
    </source>
</evidence>
<keyword evidence="2" id="KW-0540">Nuclease</keyword>
<reference evidence="2" key="1">
    <citation type="journal article" date="2021" name="Proc. Natl. Acad. Sci. U.S.A.">
        <title>A Catalog of Tens of Thousands of Viruses from Human Metagenomes Reveals Hidden Associations with Chronic Diseases.</title>
        <authorList>
            <person name="Tisza M.J."/>
            <person name="Buck C.B."/>
        </authorList>
    </citation>
    <scope>NUCLEOTIDE SEQUENCE</scope>
    <source>
        <strain evidence="2">CtKNZ79</strain>
    </source>
</reference>
<protein>
    <submittedName>
        <fullName evidence="2">Homing endonuclease</fullName>
    </submittedName>
</protein>
<sequence length="196" mass="22392">MHEWAVIDGYNGKYEINRFGVIKNTITGKILVPSTSKTGYQFVKLNRPDSTRKNALVHRLVAEVFIPNPLKKPQVNHIDGNKRNNCVDNLEWVTPSENIKHSFSTLGKTSPMQGRKGILNKNSVPIYQYDLDGNFVKKWPAVSDAARALNCNPSQIINQMAGRIVTCHGYLWSYEKTERIDNSRVKQRKTHKQWGI</sequence>
<dbReference type="InterPro" id="IPR003615">
    <property type="entry name" value="HNH_nuc"/>
</dbReference>
<dbReference type="SUPFAM" id="SSF54060">
    <property type="entry name" value="His-Me finger endonucleases"/>
    <property type="match status" value="1"/>
</dbReference>
<dbReference type="InterPro" id="IPR010896">
    <property type="entry name" value="NUMOD1"/>
</dbReference>
<dbReference type="GO" id="GO:0016788">
    <property type="term" value="F:hydrolase activity, acting on ester bonds"/>
    <property type="evidence" value="ECO:0007669"/>
    <property type="project" value="InterPro"/>
</dbReference>
<dbReference type="InterPro" id="IPR003647">
    <property type="entry name" value="Intron_nuc_1_rpt"/>
</dbReference>
<dbReference type="Pfam" id="PF07453">
    <property type="entry name" value="NUMOD1"/>
    <property type="match status" value="1"/>
</dbReference>
<dbReference type="GO" id="GO:0004519">
    <property type="term" value="F:endonuclease activity"/>
    <property type="evidence" value="ECO:0007669"/>
    <property type="project" value="UniProtKB-KW"/>
</dbReference>
<dbReference type="SMART" id="SM00507">
    <property type="entry name" value="HNHc"/>
    <property type="match status" value="1"/>
</dbReference>
<dbReference type="InterPro" id="IPR010902">
    <property type="entry name" value="NUMOD4"/>
</dbReference>
<dbReference type="Gene3D" id="1.10.10.10">
    <property type="entry name" value="Winged helix-like DNA-binding domain superfamily/Winged helix DNA-binding domain"/>
    <property type="match status" value="1"/>
</dbReference>
<feature type="domain" description="HNH nuclease" evidence="1">
    <location>
        <begin position="51"/>
        <end position="99"/>
    </location>
</feature>
<dbReference type="Pfam" id="PF07463">
    <property type="entry name" value="NUMOD4"/>
    <property type="match status" value="1"/>
</dbReference>
<accession>A0A8S5U9E2</accession>
<organism evidence="2">
    <name type="scientific">Siphoviridae sp. ctKNZ79</name>
    <dbReference type="NCBI Taxonomy" id="2825440"/>
    <lineage>
        <taxon>Viruses</taxon>
        <taxon>Duplodnaviria</taxon>
        <taxon>Heunggongvirae</taxon>
        <taxon>Uroviricota</taxon>
        <taxon>Caudoviricetes</taxon>
    </lineage>
</organism>
<dbReference type="InterPro" id="IPR044925">
    <property type="entry name" value="His-Me_finger_sf"/>
</dbReference>